<reference evidence="6" key="1">
    <citation type="journal article" date="2012" name="Nature">
        <title>A physical, genetic and functional sequence assembly of the barley genome.</title>
        <authorList>
            <consortium name="The International Barley Genome Sequencing Consortium"/>
            <person name="Mayer K.F."/>
            <person name="Waugh R."/>
            <person name="Brown J.W."/>
            <person name="Schulman A."/>
            <person name="Langridge P."/>
            <person name="Platzer M."/>
            <person name="Fincher G.B."/>
            <person name="Muehlbauer G.J."/>
            <person name="Sato K."/>
            <person name="Close T.J."/>
            <person name="Wise R.P."/>
            <person name="Stein N."/>
        </authorList>
    </citation>
    <scope>NUCLEOTIDE SEQUENCE [LARGE SCALE GENOMIC DNA]</scope>
    <source>
        <strain evidence="6">cv. Morex</strain>
    </source>
</reference>
<name>A0A8I6Y6E7_HORVV</name>
<reference evidence="5" key="3">
    <citation type="submission" date="2022-01" db="UniProtKB">
        <authorList>
            <consortium name="EnsemblPlants"/>
        </authorList>
    </citation>
    <scope>IDENTIFICATION</scope>
    <source>
        <strain evidence="5">subsp. vulgare</strain>
    </source>
</reference>
<sequence length="103" mass="11210">MGSSNESRSRMGSIKPLGIQLFECIRGGPLSFRSCQALVLVLTFLSYASYHATRKTTSIVKSVLDPKTSNLGLLHWPSHLYLQDLKGAANNTALQSGWALTLS</sequence>
<keyword evidence="2" id="KW-0812">Transmembrane</keyword>
<dbReference type="GO" id="GO:0016020">
    <property type="term" value="C:membrane"/>
    <property type="evidence" value="ECO:0007669"/>
    <property type="project" value="UniProtKB-SubCell"/>
</dbReference>
<evidence type="ECO:0000256" key="2">
    <source>
        <dbReference type="ARBA" id="ARBA00022692"/>
    </source>
</evidence>
<dbReference type="EnsemblPlants" id="HORVU.MOREX.r3.6HG0606800.1">
    <property type="protein sequence ID" value="HORVU.MOREX.r3.6HG0606800.1.CDS1"/>
    <property type="gene ID" value="HORVU.MOREX.r3.6HG0606800"/>
</dbReference>
<accession>A0A8I6Y6E7</accession>
<dbReference type="Proteomes" id="UP000011116">
    <property type="component" value="Chromosome 6H"/>
</dbReference>
<keyword evidence="6" id="KW-1185">Reference proteome</keyword>
<dbReference type="PANTHER" id="PTHR43184">
    <property type="entry name" value="MAJOR FACILITATOR SUPERFAMILY TRANSPORTER 16, ISOFORM B"/>
    <property type="match status" value="1"/>
</dbReference>
<evidence type="ECO:0000256" key="1">
    <source>
        <dbReference type="ARBA" id="ARBA00004141"/>
    </source>
</evidence>
<evidence type="ECO:0000313" key="5">
    <source>
        <dbReference type="EnsemblPlants" id="HORVU.MOREX.r3.6HG0606800.1.CDS1"/>
    </source>
</evidence>
<keyword evidence="3" id="KW-1133">Transmembrane helix</keyword>
<comment type="subcellular location">
    <subcellularLocation>
        <location evidence="1">Membrane</location>
        <topology evidence="1">Multi-pass membrane protein</topology>
    </subcellularLocation>
</comment>
<evidence type="ECO:0000256" key="4">
    <source>
        <dbReference type="ARBA" id="ARBA00023136"/>
    </source>
</evidence>
<evidence type="ECO:0000256" key="3">
    <source>
        <dbReference type="ARBA" id="ARBA00022989"/>
    </source>
</evidence>
<keyword evidence="4" id="KW-0472">Membrane</keyword>
<dbReference type="Gramene" id="HORVU.MOREX.r3.6HG0606800.1">
    <property type="protein sequence ID" value="HORVU.MOREX.r3.6HG0606800.1.CDS1"/>
    <property type="gene ID" value="HORVU.MOREX.r3.6HG0606800"/>
</dbReference>
<reference evidence="5" key="2">
    <citation type="submission" date="2020-10" db="EMBL/GenBank/DDBJ databases">
        <authorList>
            <person name="Scholz U."/>
            <person name="Mascher M."/>
            <person name="Fiebig A."/>
        </authorList>
    </citation>
    <scope>NUCLEOTIDE SEQUENCE [LARGE SCALE GENOMIC DNA]</scope>
    <source>
        <strain evidence="5">cv. Morex</strain>
    </source>
</reference>
<protein>
    <submittedName>
        <fullName evidence="5">Uncharacterized protein</fullName>
    </submittedName>
</protein>
<proteinExistence type="predicted"/>
<dbReference type="PANTHER" id="PTHR43184:SF15">
    <property type="entry name" value="GLYCEROL-3-PHOSPHATE TRANSPORTER 1-RELATED"/>
    <property type="match status" value="1"/>
</dbReference>
<organism evidence="5 6">
    <name type="scientific">Hordeum vulgare subsp. vulgare</name>
    <name type="common">Domesticated barley</name>
    <dbReference type="NCBI Taxonomy" id="112509"/>
    <lineage>
        <taxon>Eukaryota</taxon>
        <taxon>Viridiplantae</taxon>
        <taxon>Streptophyta</taxon>
        <taxon>Embryophyta</taxon>
        <taxon>Tracheophyta</taxon>
        <taxon>Spermatophyta</taxon>
        <taxon>Magnoliopsida</taxon>
        <taxon>Liliopsida</taxon>
        <taxon>Poales</taxon>
        <taxon>Poaceae</taxon>
        <taxon>BOP clade</taxon>
        <taxon>Pooideae</taxon>
        <taxon>Triticodae</taxon>
        <taxon>Triticeae</taxon>
        <taxon>Hordeinae</taxon>
        <taxon>Hordeum</taxon>
    </lineage>
</organism>
<dbReference type="AlphaFoldDB" id="A0A8I6Y6E7"/>
<evidence type="ECO:0000313" key="6">
    <source>
        <dbReference type="Proteomes" id="UP000011116"/>
    </source>
</evidence>